<dbReference type="EMBL" id="CP000767">
    <property type="protein sequence ID" value="EAU00656.2"/>
    <property type="molecule type" value="Genomic_DNA"/>
</dbReference>
<dbReference type="STRING" id="360105.CCV52592_1588"/>
<dbReference type="KEGG" id="ccv:CCV52592_1588"/>
<gene>
    <name evidence="1" type="ORF">CCV52592_1588</name>
</gene>
<dbReference type="HOGENOM" id="CLU_2218195_0_0_7"/>
<protein>
    <submittedName>
        <fullName evidence="1">Uncharacterized protein</fullName>
    </submittedName>
</protein>
<keyword evidence="2" id="KW-1185">Reference proteome</keyword>
<name>A7GXQ1_CAMC5</name>
<proteinExistence type="predicted"/>
<evidence type="ECO:0000313" key="1">
    <source>
        <dbReference type="EMBL" id="EAU00656.2"/>
    </source>
</evidence>
<organism evidence="1 2">
    <name type="scientific">Campylobacter curvus (strain 525.92)</name>
    <dbReference type="NCBI Taxonomy" id="360105"/>
    <lineage>
        <taxon>Bacteria</taxon>
        <taxon>Pseudomonadati</taxon>
        <taxon>Campylobacterota</taxon>
        <taxon>Epsilonproteobacteria</taxon>
        <taxon>Campylobacterales</taxon>
        <taxon>Campylobacteraceae</taxon>
        <taxon>Campylobacter</taxon>
    </lineage>
</organism>
<dbReference type="AlphaFoldDB" id="A7GXQ1"/>
<evidence type="ECO:0000313" key="2">
    <source>
        <dbReference type="Proteomes" id="UP000006380"/>
    </source>
</evidence>
<reference evidence="1" key="1">
    <citation type="submission" date="2016-07" db="EMBL/GenBank/DDBJ databases">
        <title>Comparative genomics of the Campylobacter concisus group.</title>
        <authorList>
            <person name="Miller W.G."/>
            <person name="Yee E."/>
            <person name="Chapman M.H."/>
            <person name="Huynh S."/>
            <person name="Bono J.L."/>
            <person name="On S.L.W."/>
            <person name="StLeger J."/>
            <person name="Foster G."/>
            <person name="Parker C.T."/>
        </authorList>
    </citation>
    <scope>NUCLEOTIDE SEQUENCE</scope>
    <source>
        <strain evidence="1">525.92</strain>
    </source>
</reference>
<accession>A7GXQ1</accession>
<dbReference type="OrthoDB" id="9942592at2"/>
<dbReference type="Proteomes" id="UP000006380">
    <property type="component" value="Chromosome"/>
</dbReference>
<sequence>MSNTKMNLKMMKKLETEELLTVVSKSITQLWKAREILYERKPDLKQNFKKEFDADPKKYEELSKISQTAQKLERGGKLKEAVKKYEELLKRSNFRHFALVAQAGAL</sequence>